<dbReference type="RefSeq" id="WP_028929293.1">
    <property type="nucleotide sequence ID" value="NZ_AUII01000004.1"/>
</dbReference>
<organism evidence="3 4">
    <name type="scientific">Pseudonocardia asaccharolytica DSM 44247 = NBRC 16224</name>
    <dbReference type="NCBI Taxonomy" id="1123024"/>
    <lineage>
        <taxon>Bacteria</taxon>
        <taxon>Bacillati</taxon>
        <taxon>Actinomycetota</taxon>
        <taxon>Actinomycetes</taxon>
        <taxon>Pseudonocardiales</taxon>
        <taxon>Pseudonocardiaceae</taxon>
        <taxon>Pseudonocardia</taxon>
    </lineage>
</organism>
<keyword evidence="3" id="KW-0378">Hydrolase</keyword>
<evidence type="ECO:0000259" key="2">
    <source>
        <dbReference type="PROSITE" id="PS51194"/>
    </source>
</evidence>
<feature type="region of interest" description="Disordered" evidence="1">
    <location>
        <begin position="1239"/>
        <end position="1282"/>
    </location>
</feature>
<evidence type="ECO:0000313" key="3">
    <source>
        <dbReference type="EMBL" id="GEL18370.1"/>
    </source>
</evidence>
<dbReference type="SMART" id="SM00490">
    <property type="entry name" value="HELICc"/>
    <property type="match status" value="1"/>
</dbReference>
<name>A0A511D0Q1_9PSEU</name>
<feature type="compositionally biased region" description="Acidic residues" evidence="1">
    <location>
        <begin position="1258"/>
        <end position="1272"/>
    </location>
</feature>
<dbReference type="InterPro" id="IPR001650">
    <property type="entry name" value="Helicase_C-like"/>
</dbReference>
<dbReference type="GO" id="GO:0004386">
    <property type="term" value="F:helicase activity"/>
    <property type="evidence" value="ECO:0007669"/>
    <property type="project" value="UniProtKB-KW"/>
</dbReference>
<dbReference type="NCBIfam" id="NF038325">
    <property type="entry name" value="DISARM_DrmAS"/>
    <property type="match status" value="1"/>
</dbReference>
<dbReference type="STRING" id="1123024.GCA_000423625_01217"/>
<dbReference type="Gene3D" id="3.40.50.300">
    <property type="entry name" value="P-loop containing nucleotide triphosphate hydrolases"/>
    <property type="match status" value="1"/>
</dbReference>
<gene>
    <name evidence="3" type="ORF">PA7_22070</name>
</gene>
<dbReference type="Proteomes" id="UP000321328">
    <property type="component" value="Unassembled WGS sequence"/>
</dbReference>
<feature type="domain" description="Helicase C-terminal" evidence="2">
    <location>
        <begin position="965"/>
        <end position="1103"/>
    </location>
</feature>
<keyword evidence="3" id="KW-0347">Helicase</keyword>
<comment type="caution">
    <text evidence="3">The sequence shown here is derived from an EMBL/GenBank/DDBJ whole genome shotgun (WGS) entry which is preliminary data.</text>
</comment>
<dbReference type="CDD" id="cd18785">
    <property type="entry name" value="SF2_C"/>
    <property type="match status" value="1"/>
</dbReference>
<protein>
    <submittedName>
        <fullName evidence="3">Helicase</fullName>
    </submittedName>
</protein>
<dbReference type="Pfam" id="PF00271">
    <property type="entry name" value="Helicase_C"/>
    <property type="match status" value="1"/>
</dbReference>
<feature type="region of interest" description="Disordered" evidence="1">
    <location>
        <begin position="1"/>
        <end position="30"/>
    </location>
</feature>
<dbReference type="InterPro" id="IPR027417">
    <property type="entry name" value="P-loop_NTPase"/>
</dbReference>
<keyword evidence="3" id="KW-0067">ATP-binding</keyword>
<sequence length="1282" mass="140466">MANPERGLFPNPHGEQPPLPDRPDPLECAQDFTPATSYEVRDELQELIRRDLLGPWDGEHEQFRPGAQGPRERYLVGMLGPKHTPRSARDEADQVPDTESGVQGDGEAELPEVVTPQNLGRIWASSMGLSCAVRDDVHALHVTTTWGRYAKQETEDADGRTRSVWFREPVADEREVRFDGDPTRRIPLDGADPDAPGVHLAVDVRPRDGHRVVQLVLVNAQQEPERNADTAWLFQPRIVVTALDGQAAVFTPVDDPADGGAGATEDVEETHLRLLYRHHRRYATGHNVAVHPHVRDGDRRCAWKLETTWLPTHDVPSTSAAGSGAQLSMDALAEADPAALRAVLAPLVDGYDEWLGEQDAAVGRLPPDLQQTGAHAVRTARAAAERIRAGIRLLTTPGEPGHDDALAAFGFANRVMALQRRHTALARLRHETGSGEKEGLSYADALARVQDPANASWRPFQLAFVLLNLPSLTDPGHPERAAGPDATVDLLFFPTGGGKTEAYLGLTAYTFAIRRRHGVVGEGADARDGADGVAVLMRYTLRLLTAQQFQRAAALVCAAEVVRREDEATWGTAPFRIGLWVGGGVSPNWYPDAQEQIAEAREAGKGRRVNVLQTLACPWCGTALKGHRDLEPDEVARRVFLFCPNAEGIDACPFSRTRSAEGLPVLTVDEEIYRYTPALVIATVDKLAQLPWRGFAGMLFGRVRERCPRHGYRHADLDARIGCADRHHAKGSWPAVKSRPVVRLRPPDLIIQDELHLISGALGTTVGLFEAAVDELCTWTVPMLGPASDPSVPMLGPASDPSVPDGSETGPKIVASTATTKRARAQVLGVFGRRLAIFPPPVLDVTDTFFSRQVPVSPERPGRRYLGVCAHGVRLKSAEIRLAEILLLAGQTLLDTHGAPADPYLTLVGYFNATRELAGMRRYLDDDVATRVRRHGRHKGLSDRIVTRTGMLTITELTSRISSADISQALTRLEVGFDERLDTSARRRAVAANYAASRKDGTPVHPLAQESFARGDNGPVDVVLATSMLQVGVDVSRFGLMVVTGQPKNTAEYIQASSRVGRDARRPGLVVTLYNWSRPRDLAHYEDFEHYHATFYRQVEALSVTPFTRRSLDRGTAGTLVAAVRNVDDAHSRNRDAHDVPLDGPVVARVVDRMLRRAAAVDGDRGRQYLEERIKRFADVWQQLRTATDTQLGYEESKGAQPLRGLLHRAGDGRWDDQTVAMSMRETENEINLLVPADLKAPPYGEPEWSFAPPDPDAGPDEESQPEGDELGDTTLTGKGSR</sequence>
<evidence type="ECO:0000313" key="4">
    <source>
        <dbReference type="Proteomes" id="UP000321328"/>
    </source>
</evidence>
<evidence type="ECO:0000256" key="1">
    <source>
        <dbReference type="SAM" id="MobiDB-lite"/>
    </source>
</evidence>
<keyword evidence="3" id="KW-0547">Nucleotide-binding</keyword>
<accession>A0A511D0Q1</accession>
<dbReference type="OrthoDB" id="713315at2"/>
<reference evidence="3 4" key="1">
    <citation type="submission" date="2019-07" db="EMBL/GenBank/DDBJ databases">
        <title>Whole genome shotgun sequence of Pseudonocardia asaccharolytica NBRC 16224.</title>
        <authorList>
            <person name="Hosoyama A."/>
            <person name="Uohara A."/>
            <person name="Ohji S."/>
            <person name="Ichikawa N."/>
        </authorList>
    </citation>
    <scope>NUCLEOTIDE SEQUENCE [LARGE SCALE GENOMIC DNA]</scope>
    <source>
        <strain evidence="3 4">NBRC 16224</strain>
    </source>
</reference>
<keyword evidence="4" id="KW-1185">Reference proteome</keyword>
<dbReference type="PROSITE" id="PS51194">
    <property type="entry name" value="HELICASE_CTER"/>
    <property type="match status" value="1"/>
</dbReference>
<dbReference type="EMBL" id="BJVI01000019">
    <property type="protein sequence ID" value="GEL18370.1"/>
    <property type="molecule type" value="Genomic_DNA"/>
</dbReference>
<feature type="region of interest" description="Disordered" evidence="1">
    <location>
        <begin position="80"/>
        <end position="105"/>
    </location>
</feature>
<dbReference type="SUPFAM" id="SSF52540">
    <property type="entry name" value="P-loop containing nucleoside triphosphate hydrolases"/>
    <property type="match status" value="1"/>
</dbReference>
<proteinExistence type="predicted"/>